<comment type="caution">
    <text evidence="2">The sequence shown here is derived from an EMBL/GenBank/DDBJ whole genome shotgun (WGS) entry which is preliminary data.</text>
</comment>
<feature type="transmembrane region" description="Helical" evidence="1">
    <location>
        <begin position="72"/>
        <end position="93"/>
    </location>
</feature>
<keyword evidence="1" id="KW-1133">Transmembrane helix</keyword>
<name>A0AAN4ZKA6_9BILA</name>
<organism evidence="2 3">
    <name type="scientific">Pristionchus mayeri</name>
    <dbReference type="NCBI Taxonomy" id="1317129"/>
    <lineage>
        <taxon>Eukaryota</taxon>
        <taxon>Metazoa</taxon>
        <taxon>Ecdysozoa</taxon>
        <taxon>Nematoda</taxon>
        <taxon>Chromadorea</taxon>
        <taxon>Rhabditida</taxon>
        <taxon>Rhabditina</taxon>
        <taxon>Diplogasteromorpha</taxon>
        <taxon>Diplogasteroidea</taxon>
        <taxon>Neodiplogasteridae</taxon>
        <taxon>Pristionchus</taxon>
    </lineage>
</organism>
<evidence type="ECO:0000313" key="2">
    <source>
        <dbReference type="EMBL" id="GMR40556.1"/>
    </source>
</evidence>
<keyword evidence="1" id="KW-0812">Transmembrane</keyword>
<protein>
    <submittedName>
        <fullName evidence="2">Uncharacterized protein</fullName>
    </submittedName>
</protein>
<keyword evidence="3" id="KW-1185">Reference proteome</keyword>
<evidence type="ECO:0000313" key="3">
    <source>
        <dbReference type="Proteomes" id="UP001328107"/>
    </source>
</evidence>
<dbReference type="EMBL" id="BTRK01000003">
    <property type="protein sequence ID" value="GMR40556.1"/>
    <property type="molecule type" value="Genomic_DNA"/>
</dbReference>
<proteinExistence type="predicted"/>
<dbReference type="Proteomes" id="UP001328107">
    <property type="component" value="Unassembled WGS sequence"/>
</dbReference>
<accession>A0AAN4ZKA6</accession>
<gene>
    <name evidence="2" type="ORF">PMAYCL1PPCAC_10751</name>
</gene>
<evidence type="ECO:0000256" key="1">
    <source>
        <dbReference type="SAM" id="Phobius"/>
    </source>
</evidence>
<sequence length="108" mass="12663">MDIVTAYVSNHFNDSVPNEMENQSESENDYKIWTDYLNNRRFKHLQGLKNFRSIAIEPQDITEVAMPNSINIAEILIICVCAIFLFLLLRLCLHYIGVCQERKGYEEF</sequence>
<dbReference type="AlphaFoldDB" id="A0AAN4ZKA6"/>
<keyword evidence="1" id="KW-0472">Membrane</keyword>
<reference evidence="3" key="1">
    <citation type="submission" date="2022-10" db="EMBL/GenBank/DDBJ databases">
        <title>Genome assembly of Pristionchus species.</title>
        <authorList>
            <person name="Yoshida K."/>
            <person name="Sommer R.J."/>
        </authorList>
    </citation>
    <scope>NUCLEOTIDE SEQUENCE [LARGE SCALE GENOMIC DNA]</scope>
    <source>
        <strain evidence="3">RS5460</strain>
    </source>
</reference>